<organism evidence="10 11">
    <name type="scientific">Uncinula necator</name>
    <name type="common">Grape powdery mildew</name>
    <dbReference type="NCBI Taxonomy" id="52586"/>
    <lineage>
        <taxon>Eukaryota</taxon>
        <taxon>Fungi</taxon>
        <taxon>Dikarya</taxon>
        <taxon>Ascomycota</taxon>
        <taxon>Pezizomycotina</taxon>
        <taxon>Leotiomycetes</taxon>
        <taxon>Erysiphales</taxon>
        <taxon>Erysiphaceae</taxon>
        <taxon>Erysiphe</taxon>
    </lineage>
</organism>
<feature type="domain" description="Xylanolytic transcriptional activator regulatory" evidence="9">
    <location>
        <begin position="228"/>
        <end position="458"/>
    </location>
</feature>
<comment type="caution">
    <text evidence="10">The sequence shown here is derived from an EMBL/GenBank/DDBJ whole genome shotgun (WGS) entry which is preliminary data.</text>
</comment>
<reference evidence="10 11" key="1">
    <citation type="journal article" date="2014" name="BMC Genomics">
        <title>Adaptive genomic structural variation in the grape powdery mildew pathogen, Erysiphe necator.</title>
        <authorList>
            <person name="Jones L."/>
            <person name="Riaz S."/>
            <person name="Morales-Cruz A."/>
            <person name="Amrine K.C."/>
            <person name="McGuire B."/>
            <person name="Gubler W.D."/>
            <person name="Walker M.A."/>
            <person name="Cantu D."/>
        </authorList>
    </citation>
    <scope>NUCLEOTIDE SEQUENCE [LARGE SCALE GENOMIC DNA]</scope>
    <source>
        <strain evidence="11">c</strain>
    </source>
</reference>
<dbReference type="HOGENOM" id="CLU_007003_0_2_1"/>
<dbReference type="Gene3D" id="4.10.240.10">
    <property type="entry name" value="Zn(2)-C6 fungal-type DNA-binding domain"/>
    <property type="match status" value="1"/>
</dbReference>
<dbReference type="EMBL" id="JNVN01001731">
    <property type="protein sequence ID" value="KHJ32907.1"/>
    <property type="molecule type" value="Genomic_DNA"/>
</dbReference>
<evidence type="ECO:0000256" key="7">
    <source>
        <dbReference type="ARBA" id="ARBA00023242"/>
    </source>
</evidence>
<keyword evidence="6" id="KW-0804">Transcription</keyword>
<keyword evidence="5" id="KW-0238">DNA-binding</keyword>
<keyword evidence="4" id="KW-0805">Transcription regulation</keyword>
<evidence type="ECO:0000256" key="4">
    <source>
        <dbReference type="ARBA" id="ARBA00023015"/>
    </source>
</evidence>
<evidence type="ECO:0000256" key="6">
    <source>
        <dbReference type="ARBA" id="ARBA00023163"/>
    </source>
</evidence>
<dbReference type="GO" id="GO:0000981">
    <property type="term" value="F:DNA-binding transcription factor activity, RNA polymerase II-specific"/>
    <property type="evidence" value="ECO:0007669"/>
    <property type="project" value="InterPro"/>
</dbReference>
<evidence type="ECO:0000259" key="9">
    <source>
        <dbReference type="Pfam" id="PF04082"/>
    </source>
</evidence>
<dbReference type="GO" id="GO:0003677">
    <property type="term" value="F:DNA binding"/>
    <property type="evidence" value="ECO:0007669"/>
    <property type="project" value="UniProtKB-KW"/>
</dbReference>
<dbReference type="STRING" id="52586.A0A0B1P2K2"/>
<keyword evidence="11" id="KW-1185">Reference proteome</keyword>
<comment type="subcellular location">
    <subcellularLocation>
        <location evidence="1">Nucleus</location>
    </subcellularLocation>
</comment>
<gene>
    <name evidence="10" type="ORF">EV44_g0916</name>
</gene>
<dbReference type="InterPro" id="IPR007219">
    <property type="entry name" value="XnlR_reg_dom"/>
</dbReference>
<evidence type="ECO:0000256" key="5">
    <source>
        <dbReference type="ARBA" id="ARBA00023125"/>
    </source>
</evidence>
<keyword evidence="3" id="KW-0862">Zinc</keyword>
<dbReference type="CDD" id="cd00067">
    <property type="entry name" value="GAL4"/>
    <property type="match status" value="1"/>
</dbReference>
<dbReference type="Proteomes" id="UP000030854">
    <property type="component" value="Unassembled WGS sequence"/>
</dbReference>
<dbReference type="CDD" id="cd12148">
    <property type="entry name" value="fungal_TF_MHR"/>
    <property type="match status" value="1"/>
</dbReference>
<dbReference type="InterPro" id="IPR001138">
    <property type="entry name" value="Zn2Cys6_DnaBD"/>
</dbReference>
<dbReference type="InterPro" id="IPR036864">
    <property type="entry name" value="Zn2-C6_fun-type_DNA-bd_sf"/>
</dbReference>
<dbReference type="Pfam" id="PF00172">
    <property type="entry name" value="Zn_clus"/>
    <property type="match status" value="1"/>
</dbReference>
<evidence type="ECO:0000256" key="1">
    <source>
        <dbReference type="ARBA" id="ARBA00004123"/>
    </source>
</evidence>
<dbReference type="AlphaFoldDB" id="A0A0B1P2K2"/>
<name>A0A0B1P2K2_UNCNE</name>
<dbReference type="Pfam" id="PF04082">
    <property type="entry name" value="Fungal_trans"/>
    <property type="match status" value="1"/>
</dbReference>
<evidence type="ECO:0000256" key="3">
    <source>
        <dbReference type="ARBA" id="ARBA00022833"/>
    </source>
</evidence>
<evidence type="ECO:0000256" key="2">
    <source>
        <dbReference type="ARBA" id="ARBA00022723"/>
    </source>
</evidence>
<accession>A0A0B1P2K2</accession>
<evidence type="ECO:0000313" key="11">
    <source>
        <dbReference type="Proteomes" id="UP000030854"/>
    </source>
</evidence>
<keyword evidence="7" id="KW-0539">Nucleus</keyword>
<dbReference type="GO" id="GO:0005634">
    <property type="term" value="C:nucleus"/>
    <property type="evidence" value="ECO:0007669"/>
    <property type="project" value="UniProtKB-SubCell"/>
</dbReference>
<feature type="domain" description="Zn(2)-C6 fungal-type" evidence="8">
    <location>
        <begin position="8"/>
        <end position="36"/>
    </location>
</feature>
<evidence type="ECO:0000313" key="10">
    <source>
        <dbReference type="EMBL" id="KHJ32907.1"/>
    </source>
</evidence>
<protein>
    <submittedName>
        <fullName evidence="10">Putative nitrogen assimilation transcription factor nit-4</fullName>
    </submittedName>
</protein>
<dbReference type="InterPro" id="IPR051615">
    <property type="entry name" value="Transcr_Regulatory_Elem"/>
</dbReference>
<sequence>MSGDNLKKRRGPCDGQKPCRRCITYGAQCDYVIPVRQSKKQLRNELVQLRLKEKQQDRLITALLSKDYSESQLEKLRNGVAVTKASENSENLILDPEILRDDSQRCQTDIVPNKLSVGENTSLLTTSLIDESINEPQISIQDHSKSINSQPYIKDSKFKLSPHDNHSNSSIDLSKEYENFRNKDITKSTNYASVGQYAKYSSEVQDLNKITDWTALDSDEAWINHLIMLYFTWEYPIFAPLSKDDFMKDFKNGKRRYCSSLLVNSILAAACRFSSQPRARLIATDPKTAGDQYFTEAVRILQSDQDFFSLTKIQALNILSIREAGCGHSSASIFFSGKSVRLAIEMGLHKDLNITIRKNSDLKKQTVRLATFWGTFSLDQAWSLCSGRLPQFSKNIKFIKKPKMVKDRGLPPWSPDNQDGPKKSDFVSSQSLNDWNVFVIFCDLSEIVHRSLHILYSPAEKVTSFKLLACYTEYLHWYDSNPTTMRLGQVFTPAILFSHILYHLTILLLFRSLINYDIINSTVSPREVCLEASEAISTLVNSYNRLYTLHHAPALLPYIVLISSITKLMIYRNSGVDIHTFKQGISDLQMMTSSNATAFFGLDILRYLIEHGGELEGFDFREKKSEQNIEIQENLLCEKVILGTVDNFDSATLNIHSHQNLQLDDAIGIIPEYIGNEFLPLPLSLQKKPIIDARNKDLAESGFRFHRTSGLGFAEME</sequence>
<dbReference type="OMA" id="WNIEVNV"/>
<dbReference type="PANTHER" id="PTHR31313:SF4">
    <property type="entry name" value="CONIDIAL DEVELOPMENT PROTEIN FLUFFY"/>
    <property type="match status" value="1"/>
</dbReference>
<dbReference type="PANTHER" id="PTHR31313">
    <property type="entry name" value="TY1 ENHANCER ACTIVATOR"/>
    <property type="match status" value="1"/>
</dbReference>
<evidence type="ECO:0000259" key="8">
    <source>
        <dbReference type="Pfam" id="PF00172"/>
    </source>
</evidence>
<dbReference type="GO" id="GO:0008270">
    <property type="term" value="F:zinc ion binding"/>
    <property type="evidence" value="ECO:0007669"/>
    <property type="project" value="InterPro"/>
</dbReference>
<dbReference type="GO" id="GO:0006351">
    <property type="term" value="P:DNA-templated transcription"/>
    <property type="evidence" value="ECO:0007669"/>
    <property type="project" value="InterPro"/>
</dbReference>
<proteinExistence type="predicted"/>
<keyword evidence="2" id="KW-0479">Metal-binding</keyword>